<protein>
    <submittedName>
        <fullName evidence="1">Uncharacterized protein</fullName>
    </submittedName>
</protein>
<dbReference type="Proteomes" id="UP000828941">
    <property type="component" value="Chromosome 9"/>
</dbReference>
<comment type="caution">
    <text evidence="1">The sequence shown here is derived from an EMBL/GenBank/DDBJ whole genome shotgun (WGS) entry which is preliminary data.</text>
</comment>
<evidence type="ECO:0000313" key="1">
    <source>
        <dbReference type="EMBL" id="KAI4323983.1"/>
    </source>
</evidence>
<organism evidence="1 2">
    <name type="scientific">Bauhinia variegata</name>
    <name type="common">Purple orchid tree</name>
    <name type="synonym">Phanera variegata</name>
    <dbReference type="NCBI Taxonomy" id="167791"/>
    <lineage>
        <taxon>Eukaryota</taxon>
        <taxon>Viridiplantae</taxon>
        <taxon>Streptophyta</taxon>
        <taxon>Embryophyta</taxon>
        <taxon>Tracheophyta</taxon>
        <taxon>Spermatophyta</taxon>
        <taxon>Magnoliopsida</taxon>
        <taxon>eudicotyledons</taxon>
        <taxon>Gunneridae</taxon>
        <taxon>Pentapetalae</taxon>
        <taxon>rosids</taxon>
        <taxon>fabids</taxon>
        <taxon>Fabales</taxon>
        <taxon>Fabaceae</taxon>
        <taxon>Cercidoideae</taxon>
        <taxon>Cercideae</taxon>
        <taxon>Bauhiniinae</taxon>
        <taxon>Bauhinia</taxon>
    </lineage>
</organism>
<sequence length="130" mass="14549">MIGANVILWDLGQCASNNRSIPGVIISSGLGEMNRIEDQLGDLVPNILSKLPVKSLMRFRCVDKSWGHMITDPNFISKHLVSFKQINTIDDISLLLIYVIPSPPNEISLFFYKISFFLNSLSTEQQAVPL</sequence>
<keyword evidence="2" id="KW-1185">Reference proteome</keyword>
<name>A0ACB9MIJ1_BAUVA</name>
<evidence type="ECO:0000313" key="2">
    <source>
        <dbReference type="Proteomes" id="UP000828941"/>
    </source>
</evidence>
<accession>A0ACB9MIJ1</accession>
<gene>
    <name evidence="1" type="ORF">L6164_023552</name>
</gene>
<proteinExistence type="predicted"/>
<dbReference type="EMBL" id="CM039434">
    <property type="protein sequence ID" value="KAI4323983.1"/>
    <property type="molecule type" value="Genomic_DNA"/>
</dbReference>
<reference evidence="1 2" key="1">
    <citation type="journal article" date="2022" name="DNA Res.">
        <title>Chromosomal-level genome assembly of the orchid tree Bauhinia variegata (Leguminosae; Cercidoideae) supports the allotetraploid origin hypothesis of Bauhinia.</title>
        <authorList>
            <person name="Zhong Y."/>
            <person name="Chen Y."/>
            <person name="Zheng D."/>
            <person name="Pang J."/>
            <person name="Liu Y."/>
            <person name="Luo S."/>
            <person name="Meng S."/>
            <person name="Qian L."/>
            <person name="Wei D."/>
            <person name="Dai S."/>
            <person name="Zhou R."/>
        </authorList>
    </citation>
    <scope>NUCLEOTIDE SEQUENCE [LARGE SCALE GENOMIC DNA]</scope>
    <source>
        <strain evidence="1">BV-YZ2020</strain>
    </source>
</reference>